<feature type="domain" description="CCHC-type" evidence="3">
    <location>
        <begin position="55"/>
        <end position="70"/>
    </location>
</feature>
<dbReference type="InterPro" id="IPR012677">
    <property type="entry name" value="Nucleotide-bd_a/b_plait_sf"/>
</dbReference>
<name>A0A9W8B5W1_9FUNG</name>
<evidence type="ECO:0000256" key="1">
    <source>
        <dbReference type="PROSITE-ProRule" id="PRU00047"/>
    </source>
</evidence>
<dbReference type="InterPro" id="IPR001878">
    <property type="entry name" value="Znf_CCHC"/>
</dbReference>
<dbReference type="Pfam" id="PF00098">
    <property type="entry name" value="zf-CCHC"/>
    <property type="match status" value="1"/>
</dbReference>
<dbReference type="Proteomes" id="UP001151582">
    <property type="component" value="Unassembled WGS sequence"/>
</dbReference>
<dbReference type="GO" id="GO:0003676">
    <property type="term" value="F:nucleic acid binding"/>
    <property type="evidence" value="ECO:0007669"/>
    <property type="project" value="InterPro"/>
</dbReference>
<keyword evidence="1" id="KW-0862">Zinc</keyword>
<dbReference type="AlphaFoldDB" id="A0A9W8B5W1"/>
<proteinExistence type="predicted"/>
<dbReference type="EMBL" id="JANBQB010000029">
    <property type="protein sequence ID" value="KAJ1984131.1"/>
    <property type="molecule type" value="Genomic_DNA"/>
</dbReference>
<feature type="region of interest" description="Disordered" evidence="2">
    <location>
        <begin position="39"/>
        <end position="159"/>
    </location>
</feature>
<dbReference type="Gene3D" id="4.10.60.10">
    <property type="entry name" value="Zinc finger, CCHC-type"/>
    <property type="match status" value="1"/>
</dbReference>
<evidence type="ECO:0000256" key="2">
    <source>
        <dbReference type="SAM" id="MobiDB-lite"/>
    </source>
</evidence>
<dbReference type="GO" id="GO:0008270">
    <property type="term" value="F:zinc ion binding"/>
    <property type="evidence" value="ECO:0007669"/>
    <property type="project" value="UniProtKB-KW"/>
</dbReference>
<keyword evidence="1" id="KW-0479">Metal-binding</keyword>
<keyword evidence="5" id="KW-1185">Reference proteome</keyword>
<gene>
    <name evidence="4" type="ORF">H4R34_000842</name>
</gene>
<protein>
    <recommendedName>
        <fullName evidence="3">CCHC-type domain-containing protein</fullName>
    </recommendedName>
</protein>
<dbReference type="OrthoDB" id="5970at2759"/>
<dbReference type="SMART" id="SM00343">
    <property type="entry name" value="ZnF_C2HC"/>
    <property type="match status" value="1"/>
</dbReference>
<evidence type="ECO:0000259" key="3">
    <source>
        <dbReference type="PROSITE" id="PS50158"/>
    </source>
</evidence>
<feature type="compositionally biased region" description="Basic and acidic residues" evidence="2">
    <location>
        <begin position="64"/>
        <end position="159"/>
    </location>
</feature>
<evidence type="ECO:0000313" key="5">
    <source>
        <dbReference type="Proteomes" id="UP001151582"/>
    </source>
</evidence>
<evidence type="ECO:0000313" key="4">
    <source>
        <dbReference type="EMBL" id="KAJ1984131.1"/>
    </source>
</evidence>
<organism evidence="4 5">
    <name type="scientific">Dimargaris verticillata</name>
    <dbReference type="NCBI Taxonomy" id="2761393"/>
    <lineage>
        <taxon>Eukaryota</taxon>
        <taxon>Fungi</taxon>
        <taxon>Fungi incertae sedis</taxon>
        <taxon>Zoopagomycota</taxon>
        <taxon>Kickxellomycotina</taxon>
        <taxon>Dimargaritomycetes</taxon>
        <taxon>Dimargaritales</taxon>
        <taxon>Dimargaritaceae</taxon>
        <taxon>Dimargaris</taxon>
    </lineage>
</organism>
<dbReference type="SUPFAM" id="SSF54928">
    <property type="entry name" value="RNA-binding domain, RBD"/>
    <property type="match status" value="1"/>
</dbReference>
<dbReference type="PROSITE" id="PS50158">
    <property type="entry name" value="ZF_CCHC"/>
    <property type="match status" value="1"/>
</dbReference>
<accession>A0A9W8B5W1</accession>
<sequence>MMAGYAFIEYETIKDAEDAFQAEANLQLRGESVVLEYAKGPRRSGRDGPPSGPGCFECGRPGHKARDCRQRGRGGDYRDRNYDRDYDRRPSDDRYSRDRDYRSRDREYDSRRGPPSHRHSDSRRYSPEAGRRGSYRDSRDRSASPRGGGYERDRRPSPY</sequence>
<dbReference type="Gene3D" id="3.30.70.330">
    <property type="match status" value="1"/>
</dbReference>
<keyword evidence="1" id="KW-0863">Zinc-finger</keyword>
<reference evidence="4" key="1">
    <citation type="submission" date="2022-07" db="EMBL/GenBank/DDBJ databases">
        <title>Phylogenomic reconstructions and comparative analyses of Kickxellomycotina fungi.</title>
        <authorList>
            <person name="Reynolds N.K."/>
            <person name="Stajich J.E."/>
            <person name="Barry K."/>
            <person name="Grigoriev I.V."/>
            <person name="Crous P."/>
            <person name="Smith M.E."/>
        </authorList>
    </citation>
    <scope>NUCLEOTIDE SEQUENCE</scope>
    <source>
        <strain evidence="4">RSA 567</strain>
    </source>
</reference>
<dbReference type="InterPro" id="IPR035979">
    <property type="entry name" value="RBD_domain_sf"/>
</dbReference>
<comment type="caution">
    <text evidence="4">The sequence shown here is derived from an EMBL/GenBank/DDBJ whole genome shotgun (WGS) entry which is preliminary data.</text>
</comment>